<dbReference type="RefSeq" id="WP_092080470.1">
    <property type="nucleotide sequence ID" value="NZ_CALFZY010000038.1"/>
</dbReference>
<dbReference type="SUPFAM" id="SSF56059">
    <property type="entry name" value="Glutathione synthetase ATP-binding domain-like"/>
    <property type="match status" value="1"/>
</dbReference>
<dbReference type="InterPro" id="IPR011761">
    <property type="entry name" value="ATP-grasp"/>
</dbReference>
<keyword evidence="6" id="KW-0436">Ligase</keyword>
<proteinExistence type="predicted"/>
<evidence type="ECO:0000259" key="5">
    <source>
        <dbReference type="PROSITE" id="PS51186"/>
    </source>
</evidence>
<dbReference type="SUPFAM" id="SSF55729">
    <property type="entry name" value="Acyl-CoA N-acyltransferases (Nat)"/>
    <property type="match status" value="1"/>
</dbReference>
<reference evidence="7" key="1">
    <citation type="submission" date="2016-10" db="EMBL/GenBank/DDBJ databases">
        <authorList>
            <person name="Varghese N."/>
            <person name="Submissions S."/>
        </authorList>
    </citation>
    <scope>NUCLEOTIDE SEQUENCE [LARGE SCALE GENOMIC DNA]</scope>
    <source>
        <strain evidence="7">DSM 8987</strain>
    </source>
</reference>
<gene>
    <name evidence="6" type="ORF">SAMN05661003_12215</name>
</gene>
<dbReference type="AlphaFoldDB" id="A0A1G7EPC5"/>
<dbReference type="CDD" id="cd04301">
    <property type="entry name" value="NAT_SF"/>
    <property type="match status" value="1"/>
</dbReference>
<dbReference type="Gene3D" id="3.30.1490.20">
    <property type="entry name" value="ATP-grasp fold, A domain"/>
    <property type="match status" value="1"/>
</dbReference>
<dbReference type="Pfam" id="PF00583">
    <property type="entry name" value="Acetyltransf_1"/>
    <property type="match status" value="1"/>
</dbReference>
<dbReference type="OrthoDB" id="9800957at2"/>
<dbReference type="Pfam" id="PF08443">
    <property type="entry name" value="RimK"/>
    <property type="match status" value="1"/>
</dbReference>
<evidence type="ECO:0000259" key="4">
    <source>
        <dbReference type="PROSITE" id="PS50975"/>
    </source>
</evidence>
<accession>A0A1G7EPC5</accession>
<name>A0A1G7EPC5_9BACT</name>
<feature type="domain" description="ATP-grasp" evidence="4">
    <location>
        <begin position="448"/>
        <end position="644"/>
    </location>
</feature>
<dbReference type="PROSITE" id="PS51186">
    <property type="entry name" value="GNAT"/>
    <property type="match status" value="1"/>
</dbReference>
<dbReference type="InterPro" id="IPR013815">
    <property type="entry name" value="ATP_grasp_subdomain_1"/>
</dbReference>
<keyword evidence="3" id="KW-0547">Nucleotide-binding</keyword>
<organism evidence="6 7">
    <name type="scientific">Desulfuromonas thiophila</name>
    <dbReference type="NCBI Taxonomy" id="57664"/>
    <lineage>
        <taxon>Bacteria</taxon>
        <taxon>Pseudomonadati</taxon>
        <taxon>Thermodesulfobacteriota</taxon>
        <taxon>Desulfuromonadia</taxon>
        <taxon>Desulfuromonadales</taxon>
        <taxon>Desulfuromonadaceae</taxon>
        <taxon>Desulfuromonas</taxon>
    </lineage>
</organism>
<dbReference type="PANTHER" id="PTHR42919:SF8">
    <property type="entry name" value="N-ALPHA-ACETYLTRANSFERASE 50"/>
    <property type="match status" value="1"/>
</dbReference>
<evidence type="ECO:0000256" key="3">
    <source>
        <dbReference type="PROSITE-ProRule" id="PRU00409"/>
    </source>
</evidence>
<dbReference type="PANTHER" id="PTHR42919">
    <property type="entry name" value="N-ALPHA-ACETYLTRANSFERASE"/>
    <property type="match status" value="1"/>
</dbReference>
<dbReference type="Gene3D" id="3.30.470.20">
    <property type="entry name" value="ATP-grasp fold, B domain"/>
    <property type="match status" value="1"/>
</dbReference>
<dbReference type="InterPro" id="IPR016181">
    <property type="entry name" value="Acyl_CoA_acyltransferase"/>
</dbReference>
<feature type="domain" description="N-acetyltransferase" evidence="5">
    <location>
        <begin position="4"/>
        <end position="154"/>
    </location>
</feature>
<dbReference type="Gene3D" id="3.40.630.30">
    <property type="match status" value="1"/>
</dbReference>
<dbReference type="GO" id="GO:0016874">
    <property type="term" value="F:ligase activity"/>
    <property type="evidence" value="ECO:0007669"/>
    <property type="project" value="UniProtKB-KW"/>
</dbReference>
<keyword evidence="1" id="KW-0808">Transferase</keyword>
<dbReference type="PROSITE" id="PS50975">
    <property type="entry name" value="ATP_GRASP"/>
    <property type="match status" value="1"/>
</dbReference>
<dbReference type="InterPro" id="IPR025839">
    <property type="entry name" value="RLAN_dom"/>
</dbReference>
<dbReference type="STRING" id="57664.SAMN05661003_12215"/>
<evidence type="ECO:0000313" key="7">
    <source>
        <dbReference type="Proteomes" id="UP000243205"/>
    </source>
</evidence>
<dbReference type="InterPro" id="IPR051556">
    <property type="entry name" value="N-term/lysine_N-AcTrnsfr"/>
</dbReference>
<dbReference type="Pfam" id="PF14401">
    <property type="entry name" value="RLAN"/>
    <property type="match status" value="1"/>
</dbReference>
<keyword evidence="7" id="KW-1185">Reference proteome</keyword>
<dbReference type="InterPro" id="IPR000182">
    <property type="entry name" value="GNAT_dom"/>
</dbReference>
<protein>
    <submittedName>
        <fullName evidence="6">Glutathione synthase/RimK-type ligase, ATP-grasp superfamily</fullName>
    </submittedName>
</protein>
<dbReference type="InterPro" id="IPR013651">
    <property type="entry name" value="ATP-grasp_RimK-type"/>
</dbReference>
<dbReference type="GO" id="GO:0046872">
    <property type="term" value="F:metal ion binding"/>
    <property type="evidence" value="ECO:0007669"/>
    <property type="project" value="InterPro"/>
</dbReference>
<dbReference type="GO" id="GO:0005524">
    <property type="term" value="F:ATP binding"/>
    <property type="evidence" value="ECO:0007669"/>
    <property type="project" value="UniProtKB-UniRule"/>
</dbReference>
<dbReference type="EMBL" id="FNAQ01000022">
    <property type="protein sequence ID" value="SDE65235.1"/>
    <property type="molecule type" value="Genomic_DNA"/>
</dbReference>
<keyword evidence="3" id="KW-0067">ATP-binding</keyword>
<sequence length="654" mass="75642">MGRLQIREAVLEDLDFLHQLEGCCFPCHRQSSRRSLRTSITSASQQTYILERIKNKLPPAPVGAATVFCYKHALRIYSIAIHPDYRGHGMGDFLLRYLIGLAQLRGCDRLTLEADSHNRALIDWYRKFSFVTVEQLEDYYGPGEPACRMVHRLRQTPDSALFTGNVIVVDQVRRWRFAIPGVEIVSARDYLSAERFRNSERYHVLNLCQSYRTHSLGYYVSLLAAARNHRLIPSVMAMKDVANMAIAQSLTEEIRPFLDDKLQRIGPDGLELMVVLGKTPRREFADLAKKLFTLFEIPFFIVQFARNGSWKIRQIRPLSLTQVTRSQPELFQEAVTRYFQKKRHRRTQLKQYKYDLAILVDPKEKTPPSCPQALERFRRAGEQIGFFVEFIGKMDYRRICEFDALFIRETTAIENHTYRFARHAYTEGLVVIDDPWSILHCSNKIYLHERLARARLRQPRSWLLTKTAATPERLRALPFPLVLKLPESSFSLGVYKVGDLSALQIRLKQMFAQSDLVIAQEFLETAFDWRIGVLDHAPLFACKYYMARGHWQVYNWGDETSADFAGQSEAIPLQQVPPHILKAAVKSSSLIGDGLYGVDLKDVQGQAYVIEINDNPNIDVGIEDALLQDELYLRIMASFFSRIERERHQPRYLL</sequence>
<evidence type="ECO:0000256" key="2">
    <source>
        <dbReference type="ARBA" id="ARBA00023315"/>
    </source>
</evidence>
<keyword evidence="2" id="KW-0012">Acyltransferase</keyword>
<evidence type="ECO:0000313" key="6">
    <source>
        <dbReference type="EMBL" id="SDE65235.1"/>
    </source>
</evidence>
<dbReference type="Proteomes" id="UP000243205">
    <property type="component" value="Unassembled WGS sequence"/>
</dbReference>
<evidence type="ECO:0000256" key="1">
    <source>
        <dbReference type="ARBA" id="ARBA00022679"/>
    </source>
</evidence>
<dbReference type="GO" id="GO:0016747">
    <property type="term" value="F:acyltransferase activity, transferring groups other than amino-acyl groups"/>
    <property type="evidence" value="ECO:0007669"/>
    <property type="project" value="InterPro"/>
</dbReference>